<dbReference type="Proteomes" id="UP001430848">
    <property type="component" value="Unassembled WGS sequence"/>
</dbReference>
<evidence type="ECO:0000256" key="2">
    <source>
        <dbReference type="ARBA" id="ARBA00005466"/>
    </source>
</evidence>
<evidence type="ECO:0000256" key="1">
    <source>
        <dbReference type="ARBA" id="ARBA00001974"/>
    </source>
</evidence>
<dbReference type="PANTHER" id="PTHR42973">
    <property type="entry name" value="BINDING OXIDOREDUCTASE, PUTATIVE (AFU_ORTHOLOGUE AFUA_1G17690)-RELATED"/>
    <property type="match status" value="1"/>
</dbReference>
<gene>
    <name evidence="7" type="ORF">SLS63_006380</name>
</gene>
<dbReference type="InterPro" id="IPR036318">
    <property type="entry name" value="FAD-bd_PCMH-like_sf"/>
</dbReference>
<dbReference type="SUPFAM" id="SSF56176">
    <property type="entry name" value="FAD-binding/transporter-associated domain-like"/>
    <property type="match status" value="1"/>
</dbReference>
<dbReference type="Gene3D" id="3.30.465.10">
    <property type="match status" value="1"/>
</dbReference>
<sequence>MGSENLRVVWRDEPESSAEYEAQRRRVYTLRVPDRYPLAIVRPRTVSQVVSAVKLAIEKDVRVAIRSGGHSWACWSLRQDSVLIDFVDFKHLSYDEATDTLEASPGTIGFPAIVTRFYLRTMADFPVQLNSVYVYPIQEYDALETWMNKVPSSTSLLSMTLPALHRDTEPVIHASNDPDKGYYIAVIVVARADTEAQARSYLQVLADTRPPNALEAKEQQLSDQVQDYEESLRLMPPDHRWVADNAYLDNQVDFAQTVKEAFTSLPKGGIAFWEPMNPVSREPLEDMALSLHTDHYFALYAAYKDAAEDEWHDTWVRRSMDDLRKHQRGAYLGDTDFQFHDTKYWSDEAGKKLMSIRKRWDPEGRICGYLDKGDKSGANGVSNELR</sequence>
<dbReference type="PANTHER" id="PTHR42973:SF39">
    <property type="entry name" value="FAD-BINDING PCMH-TYPE DOMAIN-CONTAINING PROTEIN"/>
    <property type="match status" value="1"/>
</dbReference>
<keyword evidence="5" id="KW-0560">Oxidoreductase</keyword>
<evidence type="ECO:0000256" key="5">
    <source>
        <dbReference type="ARBA" id="ARBA00023002"/>
    </source>
</evidence>
<dbReference type="Gene3D" id="3.40.462.20">
    <property type="match status" value="1"/>
</dbReference>
<dbReference type="InterPro" id="IPR016166">
    <property type="entry name" value="FAD-bd_PCMH"/>
</dbReference>
<keyword evidence="4" id="KW-0274">FAD</keyword>
<dbReference type="EMBL" id="JAKNSF020000031">
    <property type="protein sequence ID" value="KAK7728772.1"/>
    <property type="molecule type" value="Genomic_DNA"/>
</dbReference>
<organism evidence="7 8">
    <name type="scientific">Diaporthe eres</name>
    <name type="common">Phomopsis oblonga</name>
    <dbReference type="NCBI Taxonomy" id="83184"/>
    <lineage>
        <taxon>Eukaryota</taxon>
        <taxon>Fungi</taxon>
        <taxon>Dikarya</taxon>
        <taxon>Ascomycota</taxon>
        <taxon>Pezizomycotina</taxon>
        <taxon>Sordariomycetes</taxon>
        <taxon>Sordariomycetidae</taxon>
        <taxon>Diaporthales</taxon>
        <taxon>Diaporthaceae</taxon>
        <taxon>Diaporthe</taxon>
        <taxon>Diaporthe eres species complex</taxon>
    </lineage>
</organism>
<name>A0ABR1P824_DIAER</name>
<feature type="domain" description="FAD-binding PCMH-type" evidence="6">
    <location>
        <begin position="33"/>
        <end position="199"/>
    </location>
</feature>
<keyword evidence="3" id="KW-0285">Flavoprotein</keyword>
<dbReference type="InterPro" id="IPR050416">
    <property type="entry name" value="FAD-linked_Oxidoreductase"/>
</dbReference>
<dbReference type="Pfam" id="PF01565">
    <property type="entry name" value="FAD_binding_4"/>
    <property type="match status" value="1"/>
</dbReference>
<proteinExistence type="inferred from homology"/>
<evidence type="ECO:0000256" key="4">
    <source>
        <dbReference type="ARBA" id="ARBA00022827"/>
    </source>
</evidence>
<comment type="cofactor">
    <cofactor evidence="1">
        <name>FAD</name>
        <dbReference type="ChEBI" id="CHEBI:57692"/>
    </cofactor>
</comment>
<keyword evidence="8" id="KW-1185">Reference proteome</keyword>
<reference evidence="7 8" key="1">
    <citation type="submission" date="2024-02" db="EMBL/GenBank/DDBJ databases">
        <title>De novo assembly and annotation of 12 fungi associated with fruit tree decline syndrome in Ontario, Canada.</title>
        <authorList>
            <person name="Sulman M."/>
            <person name="Ellouze W."/>
            <person name="Ilyukhin E."/>
        </authorList>
    </citation>
    <scope>NUCLEOTIDE SEQUENCE [LARGE SCALE GENOMIC DNA]</scope>
    <source>
        <strain evidence="7 8">M169</strain>
    </source>
</reference>
<dbReference type="InterPro" id="IPR016169">
    <property type="entry name" value="FAD-bd_PCMH_sub2"/>
</dbReference>
<dbReference type="InterPro" id="IPR006094">
    <property type="entry name" value="Oxid_FAD_bind_N"/>
</dbReference>
<comment type="similarity">
    <text evidence="2">Belongs to the oxygen-dependent FAD-linked oxidoreductase family.</text>
</comment>
<dbReference type="PROSITE" id="PS51387">
    <property type="entry name" value="FAD_PCMH"/>
    <property type="match status" value="1"/>
</dbReference>
<evidence type="ECO:0000313" key="8">
    <source>
        <dbReference type="Proteomes" id="UP001430848"/>
    </source>
</evidence>
<evidence type="ECO:0000313" key="7">
    <source>
        <dbReference type="EMBL" id="KAK7728772.1"/>
    </source>
</evidence>
<evidence type="ECO:0000259" key="6">
    <source>
        <dbReference type="PROSITE" id="PS51387"/>
    </source>
</evidence>
<protein>
    <recommendedName>
        <fullName evidence="6">FAD-binding PCMH-type domain-containing protein</fullName>
    </recommendedName>
</protein>
<accession>A0ABR1P824</accession>
<comment type="caution">
    <text evidence="7">The sequence shown here is derived from an EMBL/GenBank/DDBJ whole genome shotgun (WGS) entry which is preliminary data.</text>
</comment>
<evidence type="ECO:0000256" key="3">
    <source>
        <dbReference type="ARBA" id="ARBA00022630"/>
    </source>
</evidence>